<keyword evidence="2" id="KW-0012">Acyltransferase</keyword>
<reference evidence="2 3" key="1">
    <citation type="submission" date="2016-10" db="EMBL/GenBank/DDBJ databases">
        <authorList>
            <person name="de Groot N.N."/>
        </authorList>
    </citation>
    <scope>NUCLEOTIDE SEQUENCE [LARGE SCALE GENOMIC DNA]</scope>
    <source>
        <strain evidence="2 3">DSM 43794</strain>
    </source>
</reference>
<gene>
    <name evidence="2" type="ORF">SAMN04489764_1987</name>
</gene>
<dbReference type="InterPro" id="IPR002123">
    <property type="entry name" value="Plipid/glycerol_acylTrfase"/>
</dbReference>
<evidence type="ECO:0000313" key="2">
    <source>
        <dbReference type="EMBL" id="SDQ75367.1"/>
    </source>
</evidence>
<accession>A0A1H1DFW3</accession>
<dbReference type="CDD" id="cd07987">
    <property type="entry name" value="LPLAT_MGAT-like"/>
    <property type="match status" value="1"/>
</dbReference>
<keyword evidence="3" id="KW-1185">Reference proteome</keyword>
<dbReference type="PANTHER" id="PTHR22753:SF14">
    <property type="entry name" value="MONOACYLGLYCEROL_DIACYLGLYCEROL O-ACYLTRANSFERASE"/>
    <property type="match status" value="1"/>
</dbReference>
<evidence type="ECO:0000313" key="3">
    <source>
        <dbReference type="Proteomes" id="UP000217103"/>
    </source>
</evidence>
<dbReference type="AlphaFoldDB" id="A0A1H1DFW3"/>
<keyword evidence="2" id="KW-0808">Transferase</keyword>
<evidence type="ECO:0000259" key="1">
    <source>
        <dbReference type="SMART" id="SM00563"/>
    </source>
</evidence>
<dbReference type="RefSeq" id="WP_093258759.1">
    <property type="nucleotide sequence ID" value="NZ_FNKK01000002.1"/>
</dbReference>
<dbReference type="Pfam" id="PF01553">
    <property type="entry name" value="Acyltransferase"/>
    <property type="match status" value="1"/>
</dbReference>
<sequence length="308" mass="33996">MSEPAETRIARVIPLRQEGEQTGAQEADAPRDDPLAAALAFLRRRITGDYEVDEFGFDPELTDKVLLELLRPLYRHWFRVDVTGLENVPAEGGALVVANHSGTLPVDALMLQVALHDEAGRAVRLLGADLVYTLPFLSHLSRKSGHTLACREDADRLLRKGELVGVFPEGFKGIGKPFSERYKLQRFGRGGFVASAIRAGVPILPCAIVGAEEIYPKIGDLRSVARLLGLPYLPITPFFPLLGPLGLVPLPSKWIIGFGEPVRTDEYDPSAADDPMVVFNLTDHVREIIQQQLNELRLQRGHAFPPFL</sequence>
<dbReference type="PIRSF" id="PIRSF016753">
    <property type="entry name" value="P_lipid/glycerol_ac_tran_prd"/>
    <property type="match status" value="1"/>
</dbReference>
<organism evidence="2 3">
    <name type="scientific">Thermostaphylospora chromogena</name>
    <dbReference type="NCBI Taxonomy" id="35622"/>
    <lineage>
        <taxon>Bacteria</taxon>
        <taxon>Bacillati</taxon>
        <taxon>Actinomycetota</taxon>
        <taxon>Actinomycetes</taxon>
        <taxon>Streptosporangiales</taxon>
        <taxon>Thermomonosporaceae</taxon>
        <taxon>Thermostaphylospora</taxon>
    </lineage>
</organism>
<dbReference type="EMBL" id="FNKK01000002">
    <property type="protein sequence ID" value="SDQ75367.1"/>
    <property type="molecule type" value="Genomic_DNA"/>
</dbReference>
<name>A0A1H1DFW3_9ACTN</name>
<dbReference type="SMART" id="SM00563">
    <property type="entry name" value="PlsC"/>
    <property type="match status" value="1"/>
</dbReference>
<dbReference type="GO" id="GO:0016746">
    <property type="term" value="F:acyltransferase activity"/>
    <property type="evidence" value="ECO:0007669"/>
    <property type="project" value="UniProtKB-KW"/>
</dbReference>
<proteinExistence type="predicted"/>
<dbReference type="STRING" id="35622.SAMN04489764_1987"/>
<dbReference type="OrthoDB" id="5241618at2"/>
<dbReference type="InterPro" id="IPR016676">
    <property type="entry name" value="P_lipid/glycerol_AcTrfase_prd"/>
</dbReference>
<feature type="domain" description="Phospholipid/glycerol acyltransferase" evidence="1">
    <location>
        <begin position="94"/>
        <end position="211"/>
    </location>
</feature>
<dbReference type="Proteomes" id="UP000217103">
    <property type="component" value="Unassembled WGS sequence"/>
</dbReference>
<dbReference type="GO" id="GO:0016020">
    <property type="term" value="C:membrane"/>
    <property type="evidence" value="ECO:0007669"/>
    <property type="project" value="TreeGrafter"/>
</dbReference>
<dbReference type="PANTHER" id="PTHR22753">
    <property type="entry name" value="TRANSMEMBRANE PROTEIN 68"/>
    <property type="match status" value="1"/>
</dbReference>
<dbReference type="SUPFAM" id="SSF69593">
    <property type="entry name" value="Glycerol-3-phosphate (1)-acyltransferase"/>
    <property type="match status" value="1"/>
</dbReference>
<protein>
    <submittedName>
        <fullName evidence="2">1-acyl-sn-glycerol-3-phosphate acyltransferase</fullName>
    </submittedName>
</protein>